<feature type="compositionally biased region" description="Polar residues" evidence="4">
    <location>
        <begin position="86"/>
        <end position="97"/>
    </location>
</feature>
<evidence type="ECO:0000256" key="2">
    <source>
        <dbReference type="PROSITE-ProRule" id="PRU00035"/>
    </source>
</evidence>
<dbReference type="InterPro" id="IPR036427">
    <property type="entry name" value="Bromodomain-like_sf"/>
</dbReference>
<keyword evidence="3" id="KW-0175">Coiled coil</keyword>
<dbReference type="GO" id="GO:0006357">
    <property type="term" value="P:regulation of transcription by RNA polymerase II"/>
    <property type="evidence" value="ECO:0007669"/>
    <property type="project" value="TreeGrafter"/>
</dbReference>
<name>A0A2P6NMY6_9EUKA</name>
<feature type="region of interest" description="Disordered" evidence="4">
    <location>
        <begin position="297"/>
        <end position="351"/>
    </location>
</feature>
<dbReference type="Proteomes" id="UP000241769">
    <property type="component" value="Unassembled WGS sequence"/>
</dbReference>
<organism evidence="6 7">
    <name type="scientific">Planoprotostelium fungivorum</name>
    <dbReference type="NCBI Taxonomy" id="1890364"/>
    <lineage>
        <taxon>Eukaryota</taxon>
        <taxon>Amoebozoa</taxon>
        <taxon>Evosea</taxon>
        <taxon>Variosea</taxon>
        <taxon>Cavosteliida</taxon>
        <taxon>Cavosteliaceae</taxon>
        <taxon>Planoprotostelium</taxon>
    </lineage>
</organism>
<dbReference type="STRING" id="1890364.A0A2P6NMY6"/>
<evidence type="ECO:0000259" key="5">
    <source>
        <dbReference type="PROSITE" id="PS50014"/>
    </source>
</evidence>
<dbReference type="InParanoid" id="A0A2P6NMY6"/>
<dbReference type="AlphaFoldDB" id="A0A2P6NMY6"/>
<feature type="compositionally biased region" description="Basic residues" evidence="4">
    <location>
        <begin position="173"/>
        <end position="187"/>
    </location>
</feature>
<sequence>MAMESPTHSDIDSEDRDEYSDSSGMDDDPIPNPVEEIRSPTENNKPPPLKLVLKLRKQGDDANNWSIIKPAAAVEDEDFYDRNNRESNQMAQPSIGTPQPKPTIKIRAGQLKKATDDVAYGTPVSSNKRKRKEPTSATREKSARKRDSKRHIDIEGSDDEELDIDESDDDMGKKKKSRSKSTPKRAPSKLMNLDKALQHALQLLIRKDTMGFFFEPVSIAIAPDYYQVITRPMDFTTMKNKLSAGKYSTLDELKEDFVLLCNNCMTYNRPETLYNKEAKKLMGYGVSMIEGLKGRVKPAAPPTPEIPTPSTTTATPKPIVRSHTTPNATTPNATPSTPTTRQSTPQQNTPMVTRGMRQQSAVTPIHSQKATSTIISNHIQAKNLLLEKQKANATRSLGSIKTSQVTPTRPVNVVGKPMMTPTTPPSAPSVIYNPYVQSKTKEEPSSITPKKFQTKYTTYTNSVSNYLNYVTKQPPTPGHQPPVRQPLTQKQIVQAIGTDNLNAVNDFMTQLKEKAKRIEENEEGEEAISNEEFNDIMNFLTTSPKQSTDTESEGKKIQEQLDKNAKILYHLQMAQYDRAGGPSSDKENKLAVEFSQNLIELVDLLPPSVLVNTLQP</sequence>
<feature type="compositionally biased region" description="Low complexity" evidence="4">
    <location>
        <begin position="308"/>
        <end position="350"/>
    </location>
</feature>
<dbReference type="PANTHER" id="PTHR22881:SF27">
    <property type="entry name" value="BROMODOMAIN CONTAINING 7_9"/>
    <property type="match status" value="1"/>
</dbReference>
<feature type="compositionally biased region" description="Acidic residues" evidence="4">
    <location>
        <begin position="12"/>
        <end position="29"/>
    </location>
</feature>
<comment type="caution">
    <text evidence="6">The sequence shown here is derived from an EMBL/GenBank/DDBJ whole genome shotgun (WGS) entry which is preliminary data.</text>
</comment>
<dbReference type="PANTHER" id="PTHR22881">
    <property type="entry name" value="BROMODOMAIN CONTAINING PROTEIN"/>
    <property type="match status" value="1"/>
</dbReference>
<keyword evidence="1 2" id="KW-0103">Bromodomain</keyword>
<dbReference type="PRINTS" id="PR00503">
    <property type="entry name" value="BROMODOMAIN"/>
</dbReference>
<protein>
    <submittedName>
        <fullName evidence="6">Bromodomain-containing protein 9</fullName>
    </submittedName>
</protein>
<feature type="domain" description="Bromo" evidence="5">
    <location>
        <begin position="213"/>
        <end position="275"/>
    </location>
</feature>
<dbReference type="GO" id="GO:0005634">
    <property type="term" value="C:nucleus"/>
    <property type="evidence" value="ECO:0007669"/>
    <property type="project" value="TreeGrafter"/>
</dbReference>
<dbReference type="InterPro" id="IPR051831">
    <property type="entry name" value="Bromodomain_contain_prot"/>
</dbReference>
<dbReference type="Pfam" id="PF00439">
    <property type="entry name" value="Bromodomain"/>
    <property type="match status" value="1"/>
</dbReference>
<dbReference type="InterPro" id="IPR001487">
    <property type="entry name" value="Bromodomain"/>
</dbReference>
<dbReference type="SUPFAM" id="SSF47370">
    <property type="entry name" value="Bromodomain"/>
    <property type="match status" value="1"/>
</dbReference>
<reference evidence="6 7" key="1">
    <citation type="journal article" date="2018" name="Genome Biol. Evol.">
        <title>Multiple Roots of Fruiting Body Formation in Amoebozoa.</title>
        <authorList>
            <person name="Hillmann F."/>
            <person name="Forbes G."/>
            <person name="Novohradska S."/>
            <person name="Ferling I."/>
            <person name="Riege K."/>
            <person name="Groth M."/>
            <person name="Westermann M."/>
            <person name="Marz M."/>
            <person name="Spaller T."/>
            <person name="Winckler T."/>
            <person name="Schaap P."/>
            <person name="Glockner G."/>
        </authorList>
    </citation>
    <scope>NUCLEOTIDE SEQUENCE [LARGE SCALE GENOMIC DNA]</scope>
    <source>
        <strain evidence="6 7">Jena</strain>
    </source>
</reference>
<feature type="coiled-coil region" evidence="3">
    <location>
        <begin position="501"/>
        <end position="528"/>
    </location>
</feature>
<proteinExistence type="predicted"/>
<feature type="region of interest" description="Disordered" evidence="4">
    <location>
        <begin position="1"/>
        <end position="189"/>
    </location>
</feature>
<evidence type="ECO:0000256" key="3">
    <source>
        <dbReference type="SAM" id="Coils"/>
    </source>
</evidence>
<dbReference type="PROSITE" id="PS50014">
    <property type="entry name" value="BROMODOMAIN_2"/>
    <property type="match status" value="1"/>
</dbReference>
<dbReference type="OrthoDB" id="21449at2759"/>
<dbReference type="Gene3D" id="1.20.920.10">
    <property type="entry name" value="Bromodomain-like"/>
    <property type="match status" value="1"/>
</dbReference>
<gene>
    <name evidence="6" type="ORF">PROFUN_07018</name>
</gene>
<keyword evidence="7" id="KW-1185">Reference proteome</keyword>
<dbReference type="EMBL" id="MDYQ01000048">
    <property type="protein sequence ID" value="PRP85248.1"/>
    <property type="molecule type" value="Genomic_DNA"/>
</dbReference>
<accession>A0A2P6NMY6</accession>
<evidence type="ECO:0000313" key="6">
    <source>
        <dbReference type="EMBL" id="PRP85248.1"/>
    </source>
</evidence>
<dbReference type="SMART" id="SM00297">
    <property type="entry name" value="BROMO"/>
    <property type="match status" value="1"/>
</dbReference>
<evidence type="ECO:0000313" key="7">
    <source>
        <dbReference type="Proteomes" id="UP000241769"/>
    </source>
</evidence>
<feature type="compositionally biased region" description="Acidic residues" evidence="4">
    <location>
        <begin position="155"/>
        <end position="169"/>
    </location>
</feature>
<evidence type="ECO:0000256" key="4">
    <source>
        <dbReference type="SAM" id="MobiDB-lite"/>
    </source>
</evidence>
<evidence type="ECO:0000256" key="1">
    <source>
        <dbReference type="ARBA" id="ARBA00023117"/>
    </source>
</evidence>